<dbReference type="Pfam" id="PF12937">
    <property type="entry name" value="F-box-like"/>
    <property type="match status" value="1"/>
</dbReference>
<dbReference type="SMART" id="SM00256">
    <property type="entry name" value="FBOX"/>
    <property type="match status" value="1"/>
</dbReference>
<dbReference type="AlphaFoldDB" id="A0A8I6S9P6"/>
<sequence>MSFRFGDLPTELIYKIFSYLNSTDLARSCMVSKRWRSIGNSDTLWKHLCELDDIHEEYIDSKNIPSEGVGCLDPLCKWAFVYSDFLLTLTRNWMNQTCSEIIISNSVLQVMFNKIWMFQALRSHTMSVDIFQLKDKVFQKLQSIKISDKNYGINCLYAVQDSLFISFNNIIVIYEYINGRFQYEKAIAVTETTINQDVNSLDTFIKQFHSYTCYIVKITLVKKYVWISSDICVLVIDRDTSVLQRKIMINGSSVLFFSTEKQFNLVSLDTVTSYSANATILQSTYISQRGKGSISFTSKYFGFIDEDHFTPVVVNLLTGCVNVLKIPNSYSLTLNKKLPYVYILNLVDNTFSLNAMAIPSGDYLWSKTVDIPVQKKTSFMLYTILNKYLLLFYLSNKNHNFAIYSLASGKHLCTWENEQPFYPVNNIMLKYPNMSTFGTMLGIDKKIKCLL</sequence>
<dbReference type="Proteomes" id="UP000494040">
    <property type="component" value="Unassembled WGS sequence"/>
</dbReference>
<accession>A0A8I6S9P6</accession>
<dbReference type="InterPro" id="IPR001810">
    <property type="entry name" value="F-box_dom"/>
</dbReference>
<dbReference type="PANTHER" id="PTHR46550">
    <property type="entry name" value="F-BOX ONLY PROTEIN 3"/>
    <property type="match status" value="1"/>
</dbReference>
<protein>
    <recommendedName>
        <fullName evidence="3">F-box domain-containing protein</fullName>
    </recommendedName>
</protein>
<evidence type="ECO:0000313" key="4">
    <source>
        <dbReference type="EnsemblMetazoa" id="XP_014261602.1"/>
    </source>
</evidence>
<dbReference type="InterPro" id="IPR036047">
    <property type="entry name" value="F-box-like_dom_sf"/>
</dbReference>
<organism evidence="4 5">
    <name type="scientific">Cimex lectularius</name>
    <name type="common">Bed bug</name>
    <name type="synonym">Acanthia lectularia</name>
    <dbReference type="NCBI Taxonomy" id="79782"/>
    <lineage>
        <taxon>Eukaryota</taxon>
        <taxon>Metazoa</taxon>
        <taxon>Ecdysozoa</taxon>
        <taxon>Arthropoda</taxon>
        <taxon>Hexapoda</taxon>
        <taxon>Insecta</taxon>
        <taxon>Pterygota</taxon>
        <taxon>Neoptera</taxon>
        <taxon>Paraneoptera</taxon>
        <taxon>Hemiptera</taxon>
        <taxon>Heteroptera</taxon>
        <taxon>Panheteroptera</taxon>
        <taxon>Cimicomorpha</taxon>
        <taxon>Cimicidae</taxon>
        <taxon>Cimex</taxon>
    </lineage>
</organism>
<evidence type="ECO:0000313" key="5">
    <source>
        <dbReference type="Proteomes" id="UP000494040"/>
    </source>
</evidence>
<evidence type="ECO:0000256" key="2">
    <source>
        <dbReference type="ARBA" id="ARBA00022786"/>
    </source>
</evidence>
<dbReference type="GeneID" id="106673818"/>
<keyword evidence="2" id="KW-0833">Ubl conjugation pathway</keyword>
<evidence type="ECO:0000256" key="1">
    <source>
        <dbReference type="ARBA" id="ARBA00004906"/>
    </source>
</evidence>
<evidence type="ECO:0000259" key="3">
    <source>
        <dbReference type="PROSITE" id="PS50181"/>
    </source>
</evidence>
<dbReference type="InterPro" id="IPR052121">
    <property type="entry name" value="F-box_SCF_Substrate_Recog"/>
</dbReference>
<dbReference type="PANTHER" id="PTHR46550:SF1">
    <property type="entry name" value="F-BOX PROTEIN 3"/>
    <property type="match status" value="1"/>
</dbReference>
<feature type="domain" description="F-box" evidence="3">
    <location>
        <begin position="2"/>
        <end position="48"/>
    </location>
</feature>
<dbReference type="OrthoDB" id="6577359at2759"/>
<reference evidence="4" key="1">
    <citation type="submission" date="2022-01" db="UniProtKB">
        <authorList>
            <consortium name="EnsemblMetazoa"/>
        </authorList>
    </citation>
    <scope>IDENTIFICATION</scope>
</reference>
<keyword evidence="5" id="KW-1185">Reference proteome</keyword>
<name>A0A8I6S9P6_CIMLE</name>
<comment type="pathway">
    <text evidence="1">Protein modification; protein ubiquitination.</text>
</comment>
<dbReference type="PROSITE" id="PS50181">
    <property type="entry name" value="FBOX"/>
    <property type="match status" value="1"/>
</dbReference>
<dbReference type="RefSeq" id="XP_014261602.1">
    <property type="nucleotide sequence ID" value="XM_014406116.2"/>
</dbReference>
<dbReference type="SUPFAM" id="SSF81383">
    <property type="entry name" value="F-box domain"/>
    <property type="match status" value="1"/>
</dbReference>
<proteinExistence type="predicted"/>
<dbReference type="Gene3D" id="1.20.1280.50">
    <property type="match status" value="1"/>
</dbReference>
<dbReference type="GO" id="GO:0005737">
    <property type="term" value="C:cytoplasm"/>
    <property type="evidence" value="ECO:0007669"/>
    <property type="project" value="TreeGrafter"/>
</dbReference>
<dbReference type="EnsemblMetazoa" id="XM_014406116.2">
    <property type="protein sequence ID" value="XP_014261602.1"/>
    <property type="gene ID" value="LOC106673818"/>
</dbReference>